<keyword evidence="3" id="KW-1185">Reference proteome</keyword>
<reference evidence="2 3" key="1">
    <citation type="journal article" date="2014" name="Genome Announc.">
        <title>Draft Genome Sequence of Paenibacillus pini JCM 16418T, Isolated from the Rhizosphere of Pine Tree.</title>
        <authorList>
            <person name="Yuki M."/>
            <person name="Oshima K."/>
            <person name="Suda W."/>
            <person name="Oshida Y."/>
            <person name="Kitamura K."/>
            <person name="Iida Y."/>
            <person name="Hattori M."/>
            <person name="Ohkuma M."/>
        </authorList>
    </citation>
    <scope>NUCLEOTIDE SEQUENCE [LARGE SCALE GENOMIC DNA]</scope>
    <source>
        <strain evidence="2 3">JCM 16418</strain>
    </source>
</reference>
<dbReference type="CDD" id="cd05250">
    <property type="entry name" value="CC3_like_SDR_a"/>
    <property type="match status" value="1"/>
</dbReference>
<dbReference type="Pfam" id="PF13460">
    <property type="entry name" value="NAD_binding_10"/>
    <property type="match status" value="1"/>
</dbReference>
<dbReference type="EMBL" id="BAVZ01000012">
    <property type="protein sequence ID" value="GAF09484.1"/>
    <property type="molecule type" value="Genomic_DNA"/>
</dbReference>
<proteinExistence type="predicted"/>
<comment type="caution">
    <text evidence="2">The sequence shown here is derived from an EMBL/GenBank/DDBJ whole genome shotgun (WGS) entry which is preliminary data.</text>
</comment>
<dbReference type="InterPro" id="IPR016040">
    <property type="entry name" value="NAD(P)-bd_dom"/>
</dbReference>
<dbReference type="OrthoDB" id="9798632at2"/>
<gene>
    <name evidence="2" type="ORF">JCM16418_3627</name>
</gene>
<dbReference type="PANTHER" id="PTHR14097">
    <property type="entry name" value="OXIDOREDUCTASE HTATIP2"/>
    <property type="match status" value="1"/>
</dbReference>
<dbReference type="PANTHER" id="PTHR14097:SF7">
    <property type="entry name" value="OXIDOREDUCTASE HTATIP2"/>
    <property type="match status" value="1"/>
</dbReference>
<dbReference type="AlphaFoldDB" id="W7Z583"/>
<evidence type="ECO:0000313" key="2">
    <source>
        <dbReference type="EMBL" id="GAF09484.1"/>
    </source>
</evidence>
<protein>
    <submittedName>
        <fullName evidence="2">Oxidoreductase</fullName>
    </submittedName>
</protein>
<accession>W7Z583</accession>
<dbReference type="SUPFAM" id="SSF51735">
    <property type="entry name" value="NAD(P)-binding Rossmann-fold domains"/>
    <property type="match status" value="1"/>
</dbReference>
<dbReference type="eggNOG" id="COG0702">
    <property type="taxonomic scope" value="Bacteria"/>
</dbReference>
<name>W7Z583_9BACL</name>
<dbReference type="Proteomes" id="UP000019364">
    <property type="component" value="Unassembled WGS sequence"/>
</dbReference>
<dbReference type="RefSeq" id="WP_036651155.1">
    <property type="nucleotide sequence ID" value="NZ_BAVZ01000012.1"/>
</dbReference>
<dbReference type="InterPro" id="IPR036291">
    <property type="entry name" value="NAD(P)-bd_dom_sf"/>
</dbReference>
<evidence type="ECO:0000313" key="3">
    <source>
        <dbReference type="Proteomes" id="UP000019364"/>
    </source>
</evidence>
<feature type="domain" description="NAD(P)-binding" evidence="1">
    <location>
        <begin position="9"/>
        <end position="121"/>
    </location>
</feature>
<dbReference type="Gene3D" id="3.40.50.720">
    <property type="entry name" value="NAD(P)-binding Rossmann-like Domain"/>
    <property type="match status" value="1"/>
</dbReference>
<organism evidence="2 3">
    <name type="scientific">Paenibacillus pini JCM 16418</name>
    <dbReference type="NCBI Taxonomy" id="1236976"/>
    <lineage>
        <taxon>Bacteria</taxon>
        <taxon>Bacillati</taxon>
        <taxon>Bacillota</taxon>
        <taxon>Bacilli</taxon>
        <taxon>Bacillales</taxon>
        <taxon>Paenibacillaceae</taxon>
        <taxon>Paenibacillus</taxon>
    </lineage>
</organism>
<dbReference type="STRING" id="1236976.JCM16418_3627"/>
<sequence length="222" mass="24526">MGYQALVLGATGLVGEQVVHELLEHDAYSCVKVLVRRPLEISHPKLLQQIADWDRLDEQEAFFEGVEDVFCCLGTTIRKAGSRENFRRVDFEYPLAAARLAQKQGVRQFLIVTAMGANASSRIFYNRTKGEIEDALTIAGLKGLHLFRPSMLLGYRPKKRFVEDLGGRMMKVLDPIMTGSAAKYKAIPAETVARAMVNIALTCVPGVHVYPNDVIHALGAPA</sequence>
<evidence type="ECO:0000259" key="1">
    <source>
        <dbReference type="Pfam" id="PF13460"/>
    </source>
</evidence>